<dbReference type="RefSeq" id="WP_074242958.1">
    <property type="nucleotide sequence ID" value="NZ_FSRA01000002.1"/>
</dbReference>
<evidence type="ECO:0000313" key="8">
    <source>
        <dbReference type="Proteomes" id="UP000185003"/>
    </source>
</evidence>
<evidence type="ECO:0000256" key="4">
    <source>
        <dbReference type="ARBA" id="ARBA00022989"/>
    </source>
</evidence>
<dbReference type="PANTHER" id="PTHR42723">
    <property type="entry name" value="CHLOROPHYLL SYNTHASE"/>
    <property type="match status" value="1"/>
</dbReference>
<feature type="transmembrane region" description="Helical" evidence="6">
    <location>
        <begin position="143"/>
        <end position="163"/>
    </location>
</feature>
<keyword evidence="8" id="KW-1185">Reference proteome</keyword>
<feature type="transmembrane region" description="Helical" evidence="6">
    <location>
        <begin position="295"/>
        <end position="313"/>
    </location>
</feature>
<evidence type="ECO:0000256" key="6">
    <source>
        <dbReference type="SAM" id="Phobius"/>
    </source>
</evidence>
<dbReference type="InterPro" id="IPR050475">
    <property type="entry name" value="Prenyltransferase_related"/>
</dbReference>
<evidence type="ECO:0000256" key="1">
    <source>
        <dbReference type="ARBA" id="ARBA00004141"/>
    </source>
</evidence>
<dbReference type="Pfam" id="PF01040">
    <property type="entry name" value="UbiA"/>
    <property type="match status" value="1"/>
</dbReference>
<evidence type="ECO:0000256" key="5">
    <source>
        <dbReference type="ARBA" id="ARBA00023136"/>
    </source>
</evidence>
<dbReference type="NCBIfam" id="NF009513">
    <property type="entry name" value="PRK12872.1-3"/>
    <property type="match status" value="1"/>
</dbReference>
<dbReference type="InterPro" id="IPR000537">
    <property type="entry name" value="UbiA_prenyltransferase"/>
</dbReference>
<comment type="subcellular location">
    <subcellularLocation>
        <location evidence="1">Membrane</location>
        <topology evidence="1">Multi-pass membrane protein</topology>
    </subcellularLocation>
</comment>
<keyword evidence="3 6" id="KW-0812">Transmembrane</keyword>
<dbReference type="Gene3D" id="1.10.357.140">
    <property type="entry name" value="UbiA prenyltransferase"/>
    <property type="match status" value="1"/>
</dbReference>
<organism evidence="7 8">
    <name type="scientific">Chitinophaga niabensis</name>
    <dbReference type="NCBI Taxonomy" id="536979"/>
    <lineage>
        <taxon>Bacteria</taxon>
        <taxon>Pseudomonadati</taxon>
        <taxon>Bacteroidota</taxon>
        <taxon>Chitinophagia</taxon>
        <taxon>Chitinophagales</taxon>
        <taxon>Chitinophagaceae</taxon>
        <taxon>Chitinophaga</taxon>
    </lineage>
</organism>
<keyword evidence="5 6" id="KW-0472">Membrane</keyword>
<dbReference type="Gene3D" id="1.20.120.1780">
    <property type="entry name" value="UbiA prenyltransferase"/>
    <property type="match status" value="1"/>
</dbReference>
<proteinExistence type="predicted"/>
<dbReference type="EMBL" id="FSRA01000002">
    <property type="protein sequence ID" value="SIO55402.1"/>
    <property type="molecule type" value="Genomic_DNA"/>
</dbReference>
<sequence>MTLLAAFFRMIRYPNLIYIALTQLLLQYCVVRPVLLNSGAEPSLTLPHFLMLTLSTILVAAGGYIINDYFDINIDLVNKPEKMVVDRIINRRWAMAWHTILNMAGVSLGFLVAFQIGQFYLGFVQVICTLLLWFYSTSFKRQVLIGNVVISILTALSVVVVGFYEKQIYSSFEAIMSFEGRKLIKIIGVYATFAFVLSMVREIVKDMEDMIGDSKDGCRTLPIVWGLKKTKRFTILLMVILQALLITIMIVTGLKEWYAAVAYIFVFVLVPFTFFVQKPFLTAYSPEQYHKISTWIKIVMLTGILSMIFFKIML</sequence>
<dbReference type="GO" id="GO:0016765">
    <property type="term" value="F:transferase activity, transferring alkyl or aryl (other than methyl) groups"/>
    <property type="evidence" value="ECO:0007669"/>
    <property type="project" value="InterPro"/>
</dbReference>
<feature type="transmembrane region" description="Helical" evidence="6">
    <location>
        <begin position="119"/>
        <end position="136"/>
    </location>
</feature>
<evidence type="ECO:0000256" key="2">
    <source>
        <dbReference type="ARBA" id="ARBA00022475"/>
    </source>
</evidence>
<dbReference type="GO" id="GO:0016020">
    <property type="term" value="C:membrane"/>
    <property type="evidence" value="ECO:0007669"/>
    <property type="project" value="UniProtKB-SubCell"/>
</dbReference>
<accession>A0A1N6KFQ6</accession>
<name>A0A1N6KFQ6_9BACT</name>
<reference evidence="7 8" key="1">
    <citation type="submission" date="2016-11" db="EMBL/GenBank/DDBJ databases">
        <authorList>
            <person name="Jaros S."/>
            <person name="Januszkiewicz K."/>
            <person name="Wedrychowicz H."/>
        </authorList>
    </citation>
    <scope>NUCLEOTIDE SEQUENCE [LARGE SCALE GENOMIC DNA]</scope>
    <source>
        <strain evidence="7 8">DSM 24787</strain>
    </source>
</reference>
<dbReference type="Proteomes" id="UP000185003">
    <property type="component" value="Unassembled WGS sequence"/>
</dbReference>
<dbReference type="PANTHER" id="PTHR42723:SF1">
    <property type="entry name" value="CHLOROPHYLL SYNTHASE, CHLOROPLASTIC"/>
    <property type="match status" value="1"/>
</dbReference>
<feature type="transmembrane region" description="Helical" evidence="6">
    <location>
        <begin position="233"/>
        <end position="251"/>
    </location>
</feature>
<feature type="transmembrane region" description="Helical" evidence="6">
    <location>
        <begin position="48"/>
        <end position="72"/>
    </location>
</feature>
<feature type="transmembrane region" description="Helical" evidence="6">
    <location>
        <begin position="257"/>
        <end position="275"/>
    </location>
</feature>
<keyword evidence="7" id="KW-0808">Transferase</keyword>
<dbReference type="InterPro" id="IPR044878">
    <property type="entry name" value="UbiA_sf"/>
</dbReference>
<dbReference type="OrthoDB" id="9811562at2"/>
<gene>
    <name evidence="7" type="ORF">SAMN04488055_5764</name>
</gene>
<keyword evidence="4 6" id="KW-1133">Transmembrane helix</keyword>
<evidence type="ECO:0000313" key="7">
    <source>
        <dbReference type="EMBL" id="SIO55402.1"/>
    </source>
</evidence>
<evidence type="ECO:0000256" key="3">
    <source>
        <dbReference type="ARBA" id="ARBA00022692"/>
    </source>
</evidence>
<feature type="transmembrane region" description="Helical" evidence="6">
    <location>
        <begin position="183"/>
        <end position="200"/>
    </location>
</feature>
<protein>
    <submittedName>
        <fullName evidence="7">4-hydroxybenzoate polyprenyltransferase</fullName>
    </submittedName>
</protein>
<dbReference type="AlphaFoldDB" id="A0A1N6KFQ6"/>
<feature type="transmembrane region" description="Helical" evidence="6">
    <location>
        <begin position="93"/>
        <end position="113"/>
    </location>
</feature>
<dbReference type="STRING" id="536979.SAMN04488055_5764"/>
<feature type="transmembrane region" description="Helical" evidence="6">
    <location>
        <begin position="16"/>
        <end position="36"/>
    </location>
</feature>
<dbReference type="CDD" id="cd13961">
    <property type="entry name" value="PT_UbiA_DGGGPS"/>
    <property type="match status" value="1"/>
</dbReference>
<keyword evidence="2" id="KW-1003">Cell membrane</keyword>